<dbReference type="AlphaFoldDB" id="A0AAV2KYQ2"/>
<organism evidence="2 3">
    <name type="scientific">Knipowitschia caucasica</name>
    <name type="common">Caucasian dwarf goby</name>
    <name type="synonym">Pomatoschistus caucasicus</name>
    <dbReference type="NCBI Taxonomy" id="637954"/>
    <lineage>
        <taxon>Eukaryota</taxon>
        <taxon>Metazoa</taxon>
        <taxon>Chordata</taxon>
        <taxon>Craniata</taxon>
        <taxon>Vertebrata</taxon>
        <taxon>Euteleostomi</taxon>
        <taxon>Actinopterygii</taxon>
        <taxon>Neopterygii</taxon>
        <taxon>Teleostei</taxon>
        <taxon>Neoteleostei</taxon>
        <taxon>Acanthomorphata</taxon>
        <taxon>Gobiaria</taxon>
        <taxon>Gobiiformes</taxon>
        <taxon>Gobioidei</taxon>
        <taxon>Gobiidae</taxon>
        <taxon>Gobiinae</taxon>
        <taxon>Knipowitschia</taxon>
    </lineage>
</organism>
<evidence type="ECO:0000313" key="2">
    <source>
        <dbReference type="EMBL" id="CAL1592257.1"/>
    </source>
</evidence>
<reference evidence="2 3" key="1">
    <citation type="submission" date="2024-04" db="EMBL/GenBank/DDBJ databases">
        <authorList>
            <person name="Waldvogel A.-M."/>
            <person name="Schoenle A."/>
        </authorList>
    </citation>
    <scope>NUCLEOTIDE SEQUENCE [LARGE SCALE GENOMIC DNA]</scope>
</reference>
<dbReference type="Proteomes" id="UP001497482">
    <property type="component" value="Chromosome 2"/>
</dbReference>
<keyword evidence="1" id="KW-0472">Membrane</keyword>
<evidence type="ECO:0000256" key="1">
    <source>
        <dbReference type="SAM" id="Phobius"/>
    </source>
</evidence>
<name>A0AAV2KYQ2_KNICA</name>
<sequence length="92" mass="9803">MMNGCPRITVQAPNPFLPHTICDRPPAFPITAAGYECAMRPLSSINGRGQSGQWGGLGSAYDCHLCKRAQIAVVVGLCSTGILTSTLLWDLQ</sequence>
<keyword evidence="1" id="KW-0812">Transmembrane</keyword>
<accession>A0AAV2KYQ2</accession>
<keyword evidence="3" id="KW-1185">Reference proteome</keyword>
<feature type="transmembrane region" description="Helical" evidence="1">
    <location>
        <begin position="71"/>
        <end position="89"/>
    </location>
</feature>
<gene>
    <name evidence="2" type="ORF">KC01_LOCUS21533</name>
</gene>
<proteinExistence type="predicted"/>
<protein>
    <submittedName>
        <fullName evidence="2">Uncharacterized protein</fullName>
    </submittedName>
</protein>
<evidence type="ECO:0000313" key="3">
    <source>
        <dbReference type="Proteomes" id="UP001497482"/>
    </source>
</evidence>
<keyword evidence="1" id="KW-1133">Transmembrane helix</keyword>
<dbReference type="EMBL" id="OZ035824">
    <property type="protein sequence ID" value="CAL1592257.1"/>
    <property type="molecule type" value="Genomic_DNA"/>
</dbReference>